<evidence type="ECO:0000313" key="4">
    <source>
        <dbReference type="Proteomes" id="UP000093000"/>
    </source>
</evidence>
<organism evidence="3 4">
    <name type="scientific">Choanephora cucurbitarum</name>
    <dbReference type="NCBI Taxonomy" id="101091"/>
    <lineage>
        <taxon>Eukaryota</taxon>
        <taxon>Fungi</taxon>
        <taxon>Fungi incertae sedis</taxon>
        <taxon>Mucoromycota</taxon>
        <taxon>Mucoromycotina</taxon>
        <taxon>Mucoromycetes</taxon>
        <taxon>Mucorales</taxon>
        <taxon>Mucorineae</taxon>
        <taxon>Choanephoraceae</taxon>
        <taxon>Choanephoroideae</taxon>
        <taxon>Choanephora</taxon>
    </lineage>
</organism>
<feature type="coiled-coil region" evidence="2">
    <location>
        <begin position="216"/>
        <end position="250"/>
    </location>
</feature>
<comment type="caution">
    <text evidence="3">The sequence shown here is derived from an EMBL/GenBank/DDBJ whole genome shotgun (WGS) entry which is preliminary data.</text>
</comment>
<dbReference type="PANTHER" id="PTHR32123">
    <property type="entry name" value="BICD FAMILY-LIKE CARGO ADAPTER"/>
    <property type="match status" value="1"/>
</dbReference>
<feature type="coiled-coil region" evidence="2">
    <location>
        <begin position="275"/>
        <end position="302"/>
    </location>
</feature>
<keyword evidence="1 2" id="KW-0175">Coiled coil</keyword>
<dbReference type="InterPro" id="IPR051149">
    <property type="entry name" value="Spindly/BICDR_Dynein_Adapter"/>
</dbReference>
<accession>A0A1C7N7I6</accession>
<dbReference type="OrthoDB" id="9451547at2759"/>
<reference evidence="3 4" key="1">
    <citation type="submission" date="2016-03" db="EMBL/GenBank/DDBJ databases">
        <title>Choanephora cucurbitarum.</title>
        <authorList>
            <person name="Min B."/>
            <person name="Park H."/>
            <person name="Park J.-H."/>
            <person name="Shin H.-D."/>
            <person name="Choi I.-G."/>
        </authorList>
    </citation>
    <scope>NUCLEOTIDE SEQUENCE [LARGE SCALE GENOMIC DNA]</scope>
    <source>
        <strain evidence="3 4">KUS-F28377</strain>
    </source>
</reference>
<gene>
    <name evidence="3" type="ORF">A0J61_07020</name>
</gene>
<dbReference type="STRING" id="101091.A0A1C7N7I6"/>
<dbReference type="AlphaFoldDB" id="A0A1C7N7I6"/>
<feature type="coiled-coil region" evidence="2">
    <location>
        <begin position="125"/>
        <end position="191"/>
    </location>
</feature>
<evidence type="ECO:0000313" key="3">
    <source>
        <dbReference type="EMBL" id="OBZ84928.1"/>
    </source>
</evidence>
<dbReference type="InParanoid" id="A0A1C7N7I6"/>
<proteinExistence type="predicted"/>
<evidence type="ECO:0000256" key="2">
    <source>
        <dbReference type="SAM" id="Coils"/>
    </source>
</evidence>
<dbReference type="Proteomes" id="UP000093000">
    <property type="component" value="Unassembled WGS sequence"/>
</dbReference>
<dbReference type="PANTHER" id="PTHR32123:SF9">
    <property type="entry name" value="PROTEIN SPINDLY"/>
    <property type="match status" value="1"/>
</dbReference>
<dbReference type="EMBL" id="LUGH01000454">
    <property type="protein sequence ID" value="OBZ84928.1"/>
    <property type="molecule type" value="Genomic_DNA"/>
</dbReference>
<protein>
    <submittedName>
        <fullName evidence="3">Uncharacterized protein</fullName>
    </submittedName>
</protein>
<name>A0A1C7N7I6_9FUNG</name>
<evidence type="ECO:0000256" key="1">
    <source>
        <dbReference type="ARBA" id="ARBA00023054"/>
    </source>
</evidence>
<keyword evidence="4" id="KW-1185">Reference proteome</keyword>
<sequence>MLSQHTKPDFLDLSNTLQLPQGPPSPTHSTASFMSSVTWMAEKTSTELIPLLKNAYSALKDKEKDLVLAAEIGKSLLEHNLRLKSSYDSLLQSTTPPITPSTSLSHDEDEDMRFIPSRTTREAMIEVLEKKNAELSSKLEDALREQNQLKLGNTKQTRQLESEIDFLRSHLEIASTKIQELQEMNAKQRQSETTRAMQQQQQQQNDSLLDSLYSEMDTIKREKELVNQSKAELETKLANTLKDLTELKHQFEKFEFTQRDFEDLQEAYQRQFDHIEQLNHSLEEHRQLLQKLKETGHEEQGERVDGSKNTLLGELESEWVKSSLPMLSCPSLESVLSRATGMDPQLLDDALAFVRQIEMEHEEEKDDFGVLHDPYPHSDLYPSLTQQVQCYVDEPKTFVGRFRARIQQVFHLIWKWCRFTMVLTAALVINAWQGPDALLITY</sequence>